<dbReference type="AlphaFoldDB" id="A0A2K8Z0K7"/>
<sequence length="378" mass="43913">MGNLYPTPNDWKAILVKALDMPVGDIPMIGTAYEVWDIILRRIVPYKEQSIDLLSCVTSREEVGGNNVFLLNLLDSLKDAHKRQVTAIAEAIIKKQCILFLGPSLLMCNQDGLPVPFDKAFSTELAAKLKQRSEPIFFEETKKDQLSYIAQRYNEIPTFTPEDLGQRASKFYEENQDESSLLFERLAKLYFPIIINTNPDKKLYRTIEERKPNTCIYRYYSFENNQNLSSEAQPIMNYNEQSDLAEDQPKTLFYNLLGSFDAPGSLMLSESRLLKFMDKVLRERPAIDKKIKAEFDDQKYYLFLGFDIEQWYVKILFSTVFGLSRQEGRGFSIFPENMIVIPANQDFFEEEFKFYFITNDLAKFIGQVLEKYRELGGK</sequence>
<organism evidence="1 2">
    <name type="scientific">Spirosoma pollinicola</name>
    <dbReference type="NCBI Taxonomy" id="2057025"/>
    <lineage>
        <taxon>Bacteria</taxon>
        <taxon>Pseudomonadati</taxon>
        <taxon>Bacteroidota</taxon>
        <taxon>Cytophagia</taxon>
        <taxon>Cytophagales</taxon>
        <taxon>Cytophagaceae</taxon>
        <taxon>Spirosoma</taxon>
    </lineage>
</organism>
<proteinExistence type="predicted"/>
<keyword evidence="2" id="KW-1185">Reference proteome</keyword>
<evidence type="ECO:0000313" key="2">
    <source>
        <dbReference type="Proteomes" id="UP000232883"/>
    </source>
</evidence>
<dbReference type="RefSeq" id="WP_100989416.1">
    <property type="nucleotide sequence ID" value="NZ_CP025096.1"/>
</dbReference>
<evidence type="ECO:0000313" key="1">
    <source>
        <dbReference type="EMBL" id="AUD03348.1"/>
    </source>
</evidence>
<protein>
    <submittedName>
        <fullName evidence="1">Uncharacterized protein</fullName>
    </submittedName>
</protein>
<dbReference type="KEGG" id="spir:CWM47_16810"/>
<dbReference type="Pfam" id="PF13289">
    <property type="entry name" value="SIR2_2"/>
    <property type="match status" value="1"/>
</dbReference>
<dbReference type="EMBL" id="CP025096">
    <property type="protein sequence ID" value="AUD03348.1"/>
    <property type="molecule type" value="Genomic_DNA"/>
</dbReference>
<name>A0A2K8Z0K7_9BACT</name>
<dbReference type="Proteomes" id="UP000232883">
    <property type="component" value="Chromosome"/>
</dbReference>
<dbReference type="OrthoDB" id="676137at2"/>
<reference evidence="1 2" key="1">
    <citation type="submission" date="2017-11" db="EMBL/GenBank/DDBJ databases">
        <title>Taxonomic description and genome sequences of Spirosoma HA7 sp. nov., isolated from pollen microhabitat of Corylus avellana.</title>
        <authorList>
            <person name="Ambika Manirajan B."/>
            <person name="Suarez C."/>
            <person name="Ratering S."/>
            <person name="Geissler-Plaum R."/>
            <person name="Cardinale M."/>
            <person name="Sylvia S."/>
        </authorList>
    </citation>
    <scope>NUCLEOTIDE SEQUENCE [LARGE SCALE GENOMIC DNA]</scope>
    <source>
        <strain evidence="1 2">HA7</strain>
    </source>
</reference>
<gene>
    <name evidence="1" type="ORF">CWM47_16810</name>
</gene>
<accession>A0A2K8Z0K7</accession>